<gene>
    <name evidence="1" type="ORF">BDR25DRAFT_305252</name>
</gene>
<proteinExistence type="predicted"/>
<dbReference type="Proteomes" id="UP000799755">
    <property type="component" value="Unassembled WGS sequence"/>
</dbReference>
<dbReference type="EMBL" id="MU003517">
    <property type="protein sequence ID" value="KAF2468280.1"/>
    <property type="molecule type" value="Genomic_DNA"/>
</dbReference>
<name>A0ACB6QP28_9PLEO</name>
<comment type="caution">
    <text evidence="1">The sequence shown here is derived from an EMBL/GenBank/DDBJ whole genome shotgun (WGS) entry which is preliminary data.</text>
</comment>
<evidence type="ECO:0000313" key="2">
    <source>
        <dbReference type="Proteomes" id="UP000799755"/>
    </source>
</evidence>
<sequence length="322" mass="35046">MSSIGPSLPPHLAKRKRDGEYDSRESPQRSSSSISSEKRRRVLGPAAPPSKPSPPRILGPTLPPSSTRSCSGSSSSDSEVGPAPLTTPKTTYGPTAPPAPLSERPLNSPSDDSDSSDDEFGPAPPPAGASHATYPDDENRLTASAFDTDPKYAEQAKKVQRDEWMTMPPTQDDLAARIDPTKLRARKFNTGKGPRGGSSSGRDMGVWTETPEQKLKRLQNEALGVSAPANSSNDGHESRRTREEERKARKIKEKLDGLRGKSLMEEHKEKGVGKDKEDDPSKRAFDREKDMGVGMKISHKQRQEMLRKSKGFGDRFSGGGFL</sequence>
<keyword evidence="2" id="KW-1185">Reference proteome</keyword>
<organism evidence="1 2">
    <name type="scientific">Lindgomyces ingoldianus</name>
    <dbReference type="NCBI Taxonomy" id="673940"/>
    <lineage>
        <taxon>Eukaryota</taxon>
        <taxon>Fungi</taxon>
        <taxon>Dikarya</taxon>
        <taxon>Ascomycota</taxon>
        <taxon>Pezizomycotina</taxon>
        <taxon>Dothideomycetes</taxon>
        <taxon>Pleosporomycetidae</taxon>
        <taxon>Pleosporales</taxon>
        <taxon>Lindgomycetaceae</taxon>
        <taxon>Lindgomyces</taxon>
    </lineage>
</organism>
<protein>
    <submittedName>
        <fullName evidence="1">Uncharacterized protein</fullName>
    </submittedName>
</protein>
<evidence type="ECO:0000313" key="1">
    <source>
        <dbReference type="EMBL" id="KAF2468280.1"/>
    </source>
</evidence>
<accession>A0ACB6QP28</accession>
<reference evidence="1" key="1">
    <citation type="journal article" date="2020" name="Stud. Mycol.">
        <title>101 Dothideomycetes genomes: a test case for predicting lifestyles and emergence of pathogens.</title>
        <authorList>
            <person name="Haridas S."/>
            <person name="Albert R."/>
            <person name="Binder M."/>
            <person name="Bloem J."/>
            <person name="Labutti K."/>
            <person name="Salamov A."/>
            <person name="Andreopoulos B."/>
            <person name="Baker S."/>
            <person name="Barry K."/>
            <person name="Bills G."/>
            <person name="Bluhm B."/>
            <person name="Cannon C."/>
            <person name="Castanera R."/>
            <person name="Culley D."/>
            <person name="Daum C."/>
            <person name="Ezra D."/>
            <person name="Gonzalez J."/>
            <person name="Henrissat B."/>
            <person name="Kuo A."/>
            <person name="Liang C."/>
            <person name="Lipzen A."/>
            <person name="Lutzoni F."/>
            <person name="Magnuson J."/>
            <person name="Mondo S."/>
            <person name="Nolan M."/>
            <person name="Ohm R."/>
            <person name="Pangilinan J."/>
            <person name="Park H.-J."/>
            <person name="Ramirez L."/>
            <person name="Alfaro M."/>
            <person name="Sun H."/>
            <person name="Tritt A."/>
            <person name="Yoshinaga Y."/>
            <person name="Zwiers L.-H."/>
            <person name="Turgeon B."/>
            <person name="Goodwin S."/>
            <person name="Spatafora J."/>
            <person name="Crous P."/>
            <person name="Grigoriev I."/>
        </authorList>
    </citation>
    <scope>NUCLEOTIDE SEQUENCE</scope>
    <source>
        <strain evidence="1">ATCC 200398</strain>
    </source>
</reference>